<dbReference type="Proteomes" id="UP000007100">
    <property type="component" value="Plasmid pACMV1"/>
</dbReference>
<gene>
    <name evidence="1" type="ordered locus">ACMV_P1_02030</name>
</gene>
<accession>F0J7D2</accession>
<dbReference type="KEGG" id="amv:ACMV_P1_02030"/>
<proteinExistence type="predicted"/>
<sequence length="197" mass="20567">MIAGTAMVVATLAFLTVRSQIATESLRLAHAGFTPLLGGVAWVHSLAGGGLTVIQPEPYALRPQMAALGFVAVGLIALAMTMDWARHSPQIRRFLGALSLVGLLAGGGSMFRPCSETLVLSPQAGTIRSSRTPGKTIPIRNIAGVVIEIPRWDTRNRGYRVAVDLRNGGSHVVLGATNARAARGLAALLSAALGRAR</sequence>
<reference evidence="1 2" key="1">
    <citation type="submission" date="2010-12" db="EMBL/GenBank/DDBJ databases">
        <title>Whole genome sequence of Acidiphilium multivorum AIU301.</title>
        <authorList>
            <person name="Narita-Yamada S."/>
            <person name="Nakamura S."/>
            <person name="Ito N."/>
            <person name="Takarada H."/>
            <person name="Katano Y."/>
            <person name="Nakazawa H."/>
            <person name="Hosoyama A."/>
            <person name="Yamada R."/>
            <person name="Fujita N."/>
        </authorList>
    </citation>
    <scope>NUCLEOTIDE SEQUENCE [LARGE SCALE GENOMIC DNA]</scope>
    <source>
        <strain evidence="2">DSM 11245 / JCM 8867 / AIU301</strain>
        <plasmid evidence="1 2">pACMV1</plasmid>
    </source>
</reference>
<name>F0J7D2_ACIMA</name>
<geneLocation type="plasmid" evidence="1 2">
    <name>pACMV1</name>
</geneLocation>
<evidence type="ECO:0000313" key="2">
    <source>
        <dbReference type="Proteomes" id="UP000007100"/>
    </source>
</evidence>
<dbReference type="AlphaFoldDB" id="F0J7D2"/>
<keyword evidence="1" id="KW-0614">Plasmid</keyword>
<protein>
    <submittedName>
        <fullName evidence="1">Uncharacterized protein</fullName>
    </submittedName>
</protein>
<dbReference type="EMBL" id="AP012036">
    <property type="protein sequence ID" value="BAJ82999.1"/>
    <property type="molecule type" value="Genomic_DNA"/>
</dbReference>
<dbReference type="HOGENOM" id="CLU_1381545_0_0_5"/>
<evidence type="ECO:0000313" key="1">
    <source>
        <dbReference type="EMBL" id="BAJ82999.1"/>
    </source>
</evidence>
<organism evidence="1 2">
    <name type="scientific">Acidiphilium multivorum (strain DSM 11245 / JCM 8867 / NBRC 100883 / AIU 301)</name>
    <dbReference type="NCBI Taxonomy" id="926570"/>
    <lineage>
        <taxon>Bacteria</taxon>
        <taxon>Pseudomonadati</taxon>
        <taxon>Pseudomonadota</taxon>
        <taxon>Alphaproteobacteria</taxon>
        <taxon>Acetobacterales</taxon>
        <taxon>Acidocellaceae</taxon>
        <taxon>Acidiphilium</taxon>
    </lineage>
</organism>
<keyword evidence="2" id="KW-1185">Reference proteome</keyword>